<dbReference type="PROSITE" id="PS50905">
    <property type="entry name" value="FERRITIN_LIKE"/>
    <property type="match status" value="1"/>
</dbReference>
<evidence type="ECO:0000256" key="3">
    <source>
        <dbReference type="ARBA" id="ARBA00022723"/>
    </source>
</evidence>
<dbReference type="InterPro" id="IPR052364">
    <property type="entry name" value="Rubrerythrin"/>
</dbReference>
<evidence type="ECO:0000256" key="2">
    <source>
        <dbReference type="ARBA" id="ARBA00022448"/>
    </source>
</evidence>
<dbReference type="EMBL" id="JDRY01000065">
    <property type="protein sequence ID" value="KGM97427.1"/>
    <property type="molecule type" value="Genomic_DNA"/>
</dbReference>
<dbReference type="CDD" id="cd00729">
    <property type="entry name" value="rubredoxin_SM"/>
    <property type="match status" value="1"/>
</dbReference>
<dbReference type="SUPFAM" id="SSF57802">
    <property type="entry name" value="Rubredoxin-like"/>
    <property type="match status" value="1"/>
</dbReference>
<dbReference type="InterPro" id="IPR003251">
    <property type="entry name" value="Rr_diiron-bd_dom"/>
</dbReference>
<evidence type="ECO:0000313" key="9">
    <source>
        <dbReference type="Proteomes" id="UP000030014"/>
    </source>
</evidence>
<gene>
    <name evidence="8" type="ORF">Z955_12225</name>
</gene>
<dbReference type="PROSITE" id="PS50903">
    <property type="entry name" value="RUBREDOXIN_LIKE"/>
    <property type="match status" value="1"/>
</dbReference>
<protein>
    <submittedName>
        <fullName evidence="8">Rubrerythrin</fullName>
    </submittedName>
</protein>
<organism evidence="8 9">
    <name type="scientific">Clostridium botulinum C/D str. DC5</name>
    <dbReference type="NCBI Taxonomy" id="1443128"/>
    <lineage>
        <taxon>Bacteria</taxon>
        <taxon>Bacillati</taxon>
        <taxon>Bacillota</taxon>
        <taxon>Clostridia</taxon>
        <taxon>Eubacteriales</taxon>
        <taxon>Clostridiaceae</taxon>
        <taxon>Clostridium</taxon>
    </lineage>
</organism>
<dbReference type="GO" id="GO:0016491">
    <property type="term" value="F:oxidoreductase activity"/>
    <property type="evidence" value="ECO:0007669"/>
    <property type="project" value="InterPro"/>
</dbReference>
<keyword evidence="5" id="KW-0408">Iron</keyword>
<comment type="caution">
    <text evidence="8">The sequence shown here is derived from an EMBL/GenBank/DDBJ whole genome shotgun (WGS) entry which is preliminary data.</text>
</comment>
<dbReference type="PANTHER" id="PTHR43865:SF1">
    <property type="entry name" value="RUBRERYTHRIN-RELATED"/>
    <property type="match status" value="1"/>
</dbReference>
<dbReference type="Pfam" id="PF02915">
    <property type="entry name" value="Rubrerythrin"/>
    <property type="match status" value="1"/>
</dbReference>
<dbReference type="NCBIfam" id="NF045767">
    <property type="entry name" value="RuberyRbr"/>
    <property type="match status" value="1"/>
</dbReference>
<reference evidence="8 9" key="1">
    <citation type="submission" date="2014-01" db="EMBL/GenBank/DDBJ databases">
        <title>Plasmidome dynamics in the species complex Clostridium novyi sensu lato converts strains of independent lineages into distinctly different pathogens.</title>
        <authorList>
            <person name="Skarin H."/>
            <person name="Segerman B."/>
        </authorList>
    </citation>
    <scope>NUCLEOTIDE SEQUENCE [LARGE SCALE GENOMIC DNA]</scope>
    <source>
        <strain evidence="8 9">DC5</strain>
    </source>
</reference>
<feature type="domain" description="Ferritin-like diiron" evidence="7">
    <location>
        <begin position="3"/>
        <end position="151"/>
    </location>
</feature>
<dbReference type="SUPFAM" id="SSF47240">
    <property type="entry name" value="Ferritin-like"/>
    <property type="match status" value="1"/>
</dbReference>
<evidence type="ECO:0000256" key="5">
    <source>
        <dbReference type="ARBA" id="ARBA00023004"/>
    </source>
</evidence>
<dbReference type="CDD" id="cd01041">
    <property type="entry name" value="Rubrerythrin"/>
    <property type="match status" value="1"/>
</dbReference>
<proteinExistence type="predicted"/>
<evidence type="ECO:0000256" key="4">
    <source>
        <dbReference type="ARBA" id="ARBA00022982"/>
    </source>
</evidence>
<keyword evidence="3" id="KW-0479">Metal-binding</keyword>
<dbReference type="RefSeq" id="WP_039257555.1">
    <property type="nucleotide sequence ID" value="NZ_JDRY01000065.1"/>
</dbReference>
<dbReference type="PANTHER" id="PTHR43865">
    <property type="entry name" value="RUBRERYTHRIN-RELATED"/>
    <property type="match status" value="1"/>
</dbReference>
<evidence type="ECO:0000313" key="8">
    <source>
        <dbReference type="EMBL" id="KGM97427.1"/>
    </source>
</evidence>
<name>A0A0A0I965_CLOBO</name>
<dbReference type="GO" id="GO:0005506">
    <property type="term" value="F:iron ion binding"/>
    <property type="evidence" value="ECO:0007669"/>
    <property type="project" value="InterPro"/>
</dbReference>
<dbReference type="Proteomes" id="UP000030014">
    <property type="component" value="Unassembled WGS sequence"/>
</dbReference>
<dbReference type="Gene3D" id="1.20.1260.10">
    <property type="match status" value="1"/>
</dbReference>
<evidence type="ECO:0000259" key="6">
    <source>
        <dbReference type="PROSITE" id="PS50903"/>
    </source>
</evidence>
<dbReference type="InterPro" id="IPR048574">
    <property type="entry name" value="RUBY_RBDX"/>
</dbReference>
<dbReference type="FunFam" id="2.20.28.10:FF:000018">
    <property type="entry name" value="Rubrerythrin"/>
    <property type="match status" value="1"/>
</dbReference>
<evidence type="ECO:0000256" key="1">
    <source>
        <dbReference type="ARBA" id="ARBA00001965"/>
    </source>
</evidence>
<sequence>MKNLNGTKTAENLMKAFAGESQATMKYSYYASKAKKEGYVQISNIFTETAGNEKEHAKIFLKYILEDPSLPDNSIKINAAYSVALGDTKSNLNSAANGEEEEWDELYPYFAKIADEEGFNDIASSFRMIAEIEDHHEKRFKKLLSNIESNTVFKKETPVFWKCLNCGYIYEGTEAPEKCPACAHPQGYFEVLSENY</sequence>
<dbReference type="InterPro" id="IPR009040">
    <property type="entry name" value="Ferritin-like_diiron"/>
</dbReference>
<feature type="domain" description="Rubredoxin-like" evidence="6">
    <location>
        <begin position="158"/>
        <end position="192"/>
    </location>
</feature>
<dbReference type="AlphaFoldDB" id="A0A0A0I965"/>
<dbReference type="InterPro" id="IPR009078">
    <property type="entry name" value="Ferritin-like_SF"/>
</dbReference>
<comment type="cofactor">
    <cofactor evidence="1">
        <name>Fe(3+)</name>
        <dbReference type="ChEBI" id="CHEBI:29034"/>
    </cofactor>
</comment>
<dbReference type="InterPro" id="IPR012347">
    <property type="entry name" value="Ferritin-like"/>
</dbReference>
<keyword evidence="4" id="KW-0249">Electron transport</keyword>
<dbReference type="Pfam" id="PF21349">
    <property type="entry name" value="RUBY_RBDX"/>
    <property type="match status" value="1"/>
</dbReference>
<keyword evidence="2" id="KW-0813">Transport</keyword>
<dbReference type="Gene3D" id="2.20.28.10">
    <property type="match status" value="1"/>
</dbReference>
<evidence type="ECO:0000259" key="7">
    <source>
        <dbReference type="PROSITE" id="PS50905"/>
    </source>
</evidence>
<accession>A0A0A0I965</accession>
<dbReference type="InterPro" id="IPR024934">
    <property type="entry name" value="Rubredoxin-like_dom"/>
</dbReference>